<feature type="region of interest" description="Disordered" evidence="1">
    <location>
        <begin position="1"/>
        <end position="25"/>
    </location>
</feature>
<keyword evidence="2" id="KW-0812">Transmembrane</keyword>
<feature type="compositionally biased region" description="Low complexity" evidence="1">
    <location>
        <begin position="92"/>
        <end position="111"/>
    </location>
</feature>
<feature type="transmembrane region" description="Helical" evidence="2">
    <location>
        <begin position="182"/>
        <end position="201"/>
    </location>
</feature>
<dbReference type="AlphaFoldDB" id="A0A9P6F2F8"/>
<sequence length="221" mass="24171">MDTNRPIADKKRARPKDDTTRARKKVASELMAFEFESLSLSSSNGGSTNRVDFDDAADSPSSPQRHPSVQRQVAHSLRESQAQQDQELPKYSAPSTTSSATTTSPATTTRTAAPITVASASESCNELADSSWSCSAWQVDRVQARRVKSKCSRIIIVVVIILVIQCKLFFSPLRSANRETATTLYHATTFTLTVILFAPFATNVAPTITPTYYDGYLYGHG</sequence>
<feature type="region of interest" description="Disordered" evidence="1">
    <location>
        <begin position="37"/>
        <end position="111"/>
    </location>
</feature>
<feature type="compositionally biased region" description="Low complexity" evidence="1">
    <location>
        <begin position="37"/>
        <end position="49"/>
    </location>
</feature>
<protein>
    <submittedName>
        <fullName evidence="3">Uncharacterized protein</fullName>
    </submittedName>
</protein>
<evidence type="ECO:0000313" key="4">
    <source>
        <dbReference type="Proteomes" id="UP000723463"/>
    </source>
</evidence>
<dbReference type="Proteomes" id="UP000723463">
    <property type="component" value="Unassembled WGS sequence"/>
</dbReference>
<feature type="transmembrane region" description="Helical" evidence="2">
    <location>
        <begin position="151"/>
        <end position="170"/>
    </location>
</feature>
<keyword evidence="2" id="KW-0472">Membrane</keyword>
<dbReference type="EMBL" id="JAAAXW010000187">
    <property type="protein sequence ID" value="KAF9540811.1"/>
    <property type="molecule type" value="Genomic_DNA"/>
</dbReference>
<evidence type="ECO:0000256" key="2">
    <source>
        <dbReference type="SAM" id="Phobius"/>
    </source>
</evidence>
<gene>
    <name evidence="3" type="ORF">EC957_003733</name>
</gene>
<keyword evidence="2" id="KW-1133">Transmembrane helix</keyword>
<accession>A0A9P6F2F8</accession>
<feature type="compositionally biased region" description="Basic and acidic residues" evidence="1">
    <location>
        <begin position="7"/>
        <end position="21"/>
    </location>
</feature>
<evidence type="ECO:0000256" key="1">
    <source>
        <dbReference type="SAM" id="MobiDB-lite"/>
    </source>
</evidence>
<keyword evidence="4" id="KW-1185">Reference proteome</keyword>
<proteinExistence type="predicted"/>
<comment type="caution">
    <text evidence="3">The sequence shown here is derived from an EMBL/GenBank/DDBJ whole genome shotgun (WGS) entry which is preliminary data.</text>
</comment>
<reference evidence="3" key="1">
    <citation type="journal article" date="2020" name="Fungal Divers.">
        <title>Resolving the Mortierellaceae phylogeny through synthesis of multi-gene phylogenetics and phylogenomics.</title>
        <authorList>
            <person name="Vandepol N."/>
            <person name="Liber J."/>
            <person name="Desiro A."/>
            <person name="Na H."/>
            <person name="Kennedy M."/>
            <person name="Barry K."/>
            <person name="Grigoriev I.V."/>
            <person name="Miller A.N."/>
            <person name="O'Donnell K."/>
            <person name="Stajich J.E."/>
            <person name="Bonito G."/>
        </authorList>
    </citation>
    <scope>NUCLEOTIDE SEQUENCE</scope>
    <source>
        <strain evidence="3">NRRL 2591</strain>
    </source>
</reference>
<name>A0A9P6F2F8_9FUNG</name>
<evidence type="ECO:0000313" key="3">
    <source>
        <dbReference type="EMBL" id="KAF9540811.1"/>
    </source>
</evidence>
<feature type="compositionally biased region" description="Polar residues" evidence="1">
    <location>
        <begin position="64"/>
        <end position="86"/>
    </location>
</feature>
<organism evidence="3 4">
    <name type="scientific">Mortierella hygrophila</name>
    <dbReference type="NCBI Taxonomy" id="979708"/>
    <lineage>
        <taxon>Eukaryota</taxon>
        <taxon>Fungi</taxon>
        <taxon>Fungi incertae sedis</taxon>
        <taxon>Mucoromycota</taxon>
        <taxon>Mortierellomycotina</taxon>
        <taxon>Mortierellomycetes</taxon>
        <taxon>Mortierellales</taxon>
        <taxon>Mortierellaceae</taxon>
        <taxon>Mortierella</taxon>
    </lineage>
</organism>